<reference evidence="2" key="1">
    <citation type="submission" date="2022-10" db="EMBL/GenBank/DDBJ databases">
        <title>Tapping the CABI collections for fungal endophytes: first genome assemblies for Collariella, Neodidymelliopsis, Ascochyta clinopodiicola, Didymella pomorum, Didymosphaeria variabile, Neocosmospora piperis and Neocucurbitaria cava.</title>
        <authorList>
            <person name="Hill R."/>
        </authorList>
    </citation>
    <scope>NUCLEOTIDE SEQUENCE</scope>
    <source>
        <strain evidence="2">IMI 356814</strain>
    </source>
</reference>
<dbReference type="Proteomes" id="UP001140560">
    <property type="component" value="Unassembled WGS sequence"/>
</dbReference>
<feature type="chain" id="PRO_5040869773" evidence="1">
    <location>
        <begin position="25"/>
        <end position="256"/>
    </location>
</feature>
<dbReference type="OrthoDB" id="3794114at2759"/>
<evidence type="ECO:0000313" key="3">
    <source>
        <dbReference type="Proteomes" id="UP001140560"/>
    </source>
</evidence>
<feature type="signal peptide" evidence="1">
    <location>
        <begin position="1"/>
        <end position="24"/>
    </location>
</feature>
<organism evidence="2 3">
    <name type="scientific">Neocucurbitaria cava</name>
    <dbReference type="NCBI Taxonomy" id="798079"/>
    <lineage>
        <taxon>Eukaryota</taxon>
        <taxon>Fungi</taxon>
        <taxon>Dikarya</taxon>
        <taxon>Ascomycota</taxon>
        <taxon>Pezizomycotina</taxon>
        <taxon>Dothideomycetes</taxon>
        <taxon>Pleosporomycetidae</taxon>
        <taxon>Pleosporales</taxon>
        <taxon>Pleosporineae</taxon>
        <taxon>Cucurbitariaceae</taxon>
        <taxon>Neocucurbitaria</taxon>
    </lineage>
</organism>
<gene>
    <name evidence="2" type="ORF">N0V83_010681</name>
</gene>
<proteinExistence type="predicted"/>
<sequence length="256" mass="29036">MYFKYTTVLASLLALSQTLWTPQAVPVTSLQPDEHSVSVRDNAISKVDHVHTYHTKRNPADPDMSTIMDTNENNLLKTWSGWIAEPVNSGWKPETIADFAILAHKYISVQTKEPWILAALWIRDEGVAFGSQARGNSLEDRTADQRLDALLPAHAPVLWQYVEFRIKYGSEIEPKWHAEDVAMWKAAKEMARKNKPIRGAKYPENGMVIYGKYRSREQANFVPPCKTGTFGNDNKLVPGCEEVLKDVGIEFFNFLI</sequence>
<comment type="caution">
    <text evidence="2">The sequence shown here is derived from an EMBL/GenBank/DDBJ whole genome shotgun (WGS) entry which is preliminary data.</text>
</comment>
<evidence type="ECO:0000313" key="2">
    <source>
        <dbReference type="EMBL" id="KAJ4362587.1"/>
    </source>
</evidence>
<keyword evidence="3" id="KW-1185">Reference proteome</keyword>
<dbReference type="EMBL" id="JAPEUY010000021">
    <property type="protein sequence ID" value="KAJ4362587.1"/>
    <property type="molecule type" value="Genomic_DNA"/>
</dbReference>
<protein>
    <submittedName>
        <fullName evidence="2">Uncharacterized protein</fullName>
    </submittedName>
</protein>
<dbReference type="AlphaFoldDB" id="A0A9W8Y0J0"/>
<accession>A0A9W8Y0J0</accession>
<name>A0A9W8Y0J0_9PLEO</name>
<evidence type="ECO:0000256" key="1">
    <source>
        <dbReference type="SAM" id="SignalP"/>
    </source>
</evidence>
<keyword evidence="1" id="KW-0732">Signal</keyword>